<accession>A0A2Y9SG33</accession>
<reference evidence="2" key="1">
    <citation type="submission" date="2025-08" db="UniProtKB">
        <authorList>
            <consortium name="RefSeq"/>
        </authorList>
    </citation>
    <scope>IDENTIFICATION</scope>
    <source>
        <tissue evidence="2">Muscle</tissue>
    </source>
</reference>
<dbReference type="PANTHER" id="PTHR45913:SF19">
    <property type="entry name" value="LOW QUALITY PROTEIN: ZINC FINGER BED DOMAIN-CONTAINING PROTEIN 5-LIKE"/>
    <property type="match status" value="1"/>
</dbReference>
<dbReference type="AlphaFoldDB" id="A0A2Y9SG33"/>
<gene>
    <name evidence="2" type="primary">FAM200B</name>
</gene>
<dbReference type="SUPFAM" id="SSF53098">
    <property type="entry name" value="Ribonuclease H-like"/>
    <property type="match status" value="1"/>
</dbReference>
<dbReference type="RefSeq" id="XP_023975260.1">
    <property type="nucleotide sequence ID" value="XM_024119492.2"/>
</dbReference>
<sequence length="627" mass="72182">MNSDNIEKTIDSNLQTSTSFEPRCKKKKVTARRYNEDYLKYGFIKCEKPFENDRPHCVICNNILANESLKPSKLKRHLETQHAELIDKPLEYFQRKKIDVKSSTQFLSCSTTVSEKTLLSSYLVAYRVAKEKMAHAAAEKIILPACLDMVRTIFDDKSADKLKTIPSDNTISLRICTIAEHLEAMLITWLQSGIDFAIQLDESTDTGSCTTLLVYVRYAWQGDFMEDFLCCLNLTSHLSGLDIFTELEKCIVGQYKLKWKNCKGITSDGTANITGKQSRVIKKLLEVTGGAWNHCFIHREALASRETPQKLMEVLKKAVKVVNFIKGSSLNSRLLETFCSEIGANYTHLLYHTKVRWLSQGKILSKVYELRNEIHVFLIEKKSHLATVFEDDIWVTKLAYLTDIFGILNELRLKLQGKNSDIFQQAERIQGFQKMLLLWQARLKSNRPSYYMFPRFLQHIEENVINENILEEIKLEILLHLTSLCQTFNHLFPEEKFETLRQNCWVKDPFAFRNPESIIELNLVPEEENELLQLSSLYTSKNDYETLSLSAFWIKIKEDFPLISQKSILLLLPFTATSLCELGFSVLTQLKAKERNGLNGAADMRVALSSCVPDWHKLMNGQAHLPR</sequence>
<evidence type="ECO:0000313" key="2">
    <source>
        <dbReference type="RefSeq" id="XP_023975260.1"/>
    </source>
</evidence>
<proteinExistence type="predicted"/>
<organism evidence="1 2">
    <name type="scientific">Physeter macrocephalus</name>
    <name type="common">Sperm whale</name>
    <name type="synonym">Physeter catodon</name>
    <dbReference type="NCBI Taxonomy" id="9755"/>
    <lineage>
        <taxon>Eukaryota</taxon>
        <taxon>Metazoa</taxon>
        <taxon>Chordata</taxon>
        <taxon>Craniata</taxon>
        <taxon>Vertebrata</taxon>
        <taxon>Euteleostomi</taxon>
        <taxon>Mammalia</taxon>
        <taxon>Eutheria</taxon>
        <taxon>Laurasiatheria</taxon>
        <taxon>Artiodactyla</taxon>
        <taxon>Whippomorpha</taxon>
        <taxon>Cetacea</taxon>
        <taxon>Odontoceti</taxon>
        <taxon>Physeteridae</taxon>
        <taxon>Physeter</taxon>
    </lineage>
</organism>
<dbReference type="GeneID" id="102982258"/>
<dbReference type="InterPro" id="IPR012337">
    <property type="entry name" value="RNaseH-like_sf"/>
</dbReference>
<dbReference type="CTD" id="285550"/>
<protein>
    <submittedName>
        <fullName evidence="2">Protein FAM200B isoform X2</fullName>
    </submittedName>
</protein>
<dbReference type="PANTHER" id="PTHR45913">
    <property type="entry name" value="EPM2A-INTERACTING PROTEIN 1"/>
    <property type="match status" value="1"/>
</dbReference>
<evidence type="ECO:0000313" key="1">
    <source>
        <dbReference type="Proteomes" id="UP000248484"/>
    </source>
</evidence>
<name>A0A2Y9SG33_PHYMC</name>
<dbReference type="Proteomes" id="UP000248484">
    <property type="component" value="Chromosome 7"/>
</dbReference>
<keyword evidence="1" id="KW-1185">Reference proteome</keyword>